<dbReference type="Pfam" id="PF13565">
    <property type="entry name" value="HTH_32"/>
    <property type="match status" value="1"/>
</dbReference>
<keyword evidence="3" id="KW-1185">Reference proteome</keyword>
<feature type="domain" description="Integrase catalytic" evidence="1">
    <location>
        <begin position="127"/>
        <end position="285"/>
    </location>
</feature>
<evidence type="ECO:0000259" key="1">
    <source>
        <dbReference type="PROSITE" id="PS50994"/>
    </source>
</evidence>
<dbReference type="SUPFAM" id="SSF46689">
    <property type="entry name" value="Homeodomain-like"/>
    <property type="match status" value="1"/>
</dbReference>
<dbReference type="Gene3D" id="3.30.420.10">
    <property type="entry name" value="Ribonuclease H-like superfamily/Ribonuclease H"/>
    <property type="match status" value="1"/>
</dbReference>
<dbReference type="InterPro" id="IPR036397">
    <property type="entry name" value="RNaseH_sf"/>
</dbReference>
<dbReference type="InterPro" id="IPR012337">
    <property type="entry name" value="RNaseH-like_sf"/>
</dbReference>
<protein>
    <submittedName>
        <fullName evidence="2">Integrase</fullName>
    </submittedName>
</protein>
<dbReference type="SUPFAM" id="SSF53098">
    <property type="entry name" value="Ribonuclease H-like"/>
    <property type="match status" value="1"/>
</dbReference>
<dbReference type="Proteomes" id="UP000286402">
    <property type="component" value="Unassembled WGS sequence"/>
</dbReference>
<dbReference type="EMBL" id="MCAQ01000018">
    <property type="protein sequence ID" value="RKF36070.1"/>
    <property type="molecule type" value="Genomic_DNA"/>
</dbReference>
<dbReference type="InterPro" id="IPR009057">
    <property type="entry name" value="Homeodomain-like_sf"/>
</dbReference>
<accession>A0A420FSX5</accession>
<dbReference type="GO" id="GO:0003676">
    <property type="term" value="F:nucleic acid binding"/>
    <property type="evidence" value="ECO:0007669"/>
    <property type="project" value="InterPro"/>
</dbReference>
<dbReference type="InterPro" id="IPR001584">
    <property type="entry name" value="Integrase_cat-core"/>
</dbReference>
<evidence type="ECO:0000313" key="3">
    <source>
        <dbReference type="Proteomes" id="UP000286402"/>
    </source>
</evidence>
<reference evidence="2 3" key="1">
    <citation type="submission" date="2016-07" db="EMBL/GenBank/DDBJ databases">
        <title>Genome analysis of Sphingobacterium siyangense T12B17.</title>
        <authorList>
            <person name="Xu D."/>
            <person name="Su Y."/>
            <person name="Zheng S."/>
        </authorList>
    </citation>
    <scope>NUCLEOTIDE SEQUENCE [LARGE SCALE GENOMIC DNA]</scope>
    <source>
        <strain evidence="2 3">T12B17</strain>
    </source>
</reference>
<proteinExistence type="predicted"/>
<dbReference type="Pfam" id="PF00665">
    <property type="entry name" value="rve"/>
    <property type="match status" value="1"/>
</dbReference>
<dbReference type="NCBIfam" id="NF033577">
    <property type="entry name" value="transpos_IS481"/>
    <property type="match status" value="1"/>
</dbReference>
<dbReference type="AlphaFoldDB" id="A0A420FSX5"/>
<dbReference type="PANTHER" id="PTHR35004">
    <property type="entry name" value="TRANSPOSASE RV3428C-RELATED"/>
    <property type="match status" value="1"/>
</dbReference>
<comment type="caution">
    <text evidence="2">The sequence shown here is derived from an EMBL/GenBank/DDBJ whole genome shotgun (WGS) entry which is preliminary data.</text>
</comment>
<name>A0A420FSX5_9SPHI</name>
<organism evidence="2 3">
    <name type="scientific">Sphingobacterium siyangense</name>
    <dbReference type="NCBI Taxonomy" id="459529"/>
    <lineage>
        <taxon>Bacteria</taxon>
        <taxon>Pseudomonadati</taxon>
        <taxon>Bacteroidota</taxon>
        <taxon>Sphingobacteriia</taxon>
        <taxon>Sphingobacteriales</taxon>
        <taxon>Sphingobacteriaceae</taxon>
        <taxon>Sphingobacterium</taxon>
    </lineage>
</organism>
<gene>
    <name evidence="2" type="ORF">BCY89_28030</name>
</gene>
<dbReference type="InterPro" id="IPR047656">
    <property type="entry name" value="IS481-like_transpos"/>
</dbReference>
<evidence type="ECO:0000313" key="2">
    <source>
        <dbReference type="EMBL" id="RKF36070.1"/>
    </source>
</evidence>
<dbReference type="GO" id="GO:0015074">
    <property type="term" value="P:DNA integration"/>
    <property type="evidence" value="ECO:0007669"/>
    <property type="project" value="InterPro"/>
</dbReference>
<dbReference type="PANTHER" id="PTHR35004:SF7">
    <property type="entry name" value="INTEGRASE PROTEIN"/>
    <property type="match status" value="1"/>
</dbReference>
<sequence>MKNDVKKRLEWVKLYETIGNAGVVCSRCGITRPTLRKWFKRYQESGIDGLFELSRKPHKIHRKITQEDEDRILELRTNRNLGHRSIASEMKRLYGVSISTATVHKILKKNNKQYLKLKRYYRKRQTRYNRPIPGDRVQMDVCKIAPGIYQYTAIDDCSRFKVLQLFPRRTATNTLKFLDTVLEQMPFAIQRIQTDRGKEFFAYSVQDRLMEWGIKFRPIKPGSPHLNGKVERTQRTDLDEFYSTVDIKDPDLPNLLSQWQFYYNWLRSHSSLTGRTPIQVINSLSNKTPLWEEVDDMYDPSRERIRDQNYWVDCQLNK</sequence>
<dbReference type="PROSITE" id="PS50994">
    <property type="entry name" value="INTEGRASE"/>
    <property type="match status" value="1"/>
</dbReference>